<name>A0A0V1D6I5_TRIBR</name>
<dbReference type="EMBL" id="JYDI01000038">
    <property type="protein sequence ID" value="KRY56866.1"/>
    <property type="molecule type" value="Genomic_DNA"/>
</dbReference>
<keyword evidence="2" id="KW-1185">Reference proteome</keyword>
<dbReference type="OrthoDB" id="6375508at2759"/>
<sequence length="101" mass="11780">MLDVKDFMVTYCSVTRCWTAAWKWSDGAKPGTLRNVTAEYPSKNEIRASYEQELEEWIKDGWLVPYVRTNADQSTGYFSSLWSSATRRKPGRHKLQAEYPH</sequence>
<dbReference type="AlphaFoldDB" id="A0A0V1D6I5"/>
<evidence type="ECO:0000313" key="1">
    <source>
        <dbReference type="EMBL" id="KRY56866.1"/>
    </source>
</evidence>
<gene>
    <name evidence="1" type="ORF">T03_4067</name>
</gene>
<organism evidence="1 2">
    <name type="scientific">Trichinella britovi</name>
    <name type="common">Parasitic roundworm</name>
    <dbReference type="NCBI Taxonomy" id="45882"/>
    <lineage>
        <taxon>Eukaryota</taxon>
        <taxon>Metazoa</taxon>
        <taxon>Ecdysozoa</taxon>
        <taxon>Nematoda</taxon>
        <taxon>Enoplea</taxon>
        <taxon>Dorylaimia</taxon>
        <taxon>Trichinellida</taxon>
        <taxon>Trichinellidae</taxon>
        <taxon>Trichinella</taxon>
    </lineage>
</organism>
<accession>A0A0V1D6I5</accession>
<evidence type="ECO:0000313" key="2">
    <source>
        <dbReference type="Proteomes" id="UP000054653"/>
    </source>
</evidence>
<proteinExistence type="predicted"/>
<reference evidence="1 2" key="1">
    <citation type="submission" date="2015-01" db="EMBL/GenBank/DDBJ databases">
        <title>Evolution of Trichinella species and genotypes.</title>
        <authorList>
            <person name="Korhonen P.K."/>
            <person name="Edoardo P."/>
            <person name="Giuseppe L.R."/>
            <person name="Gasser R.B."/>
        </authorList>
    </citation>
    <scope>NUCLEOTIDE SEQUENCE [LARGE SCALE GENOMIC DNA]</scope>
    <source>
        <strain evidence="1">ISS120</strain>
    </source>
</reference>
<dbReference type="Proteomes" id="UP000054653">
    <property type="component" value="Unassembled WGS sequence"/>
</dbReference>
<protein>
    <submittedName>
        <fullName evidence="1">Uncharacterized protein</fullName>
    </submittedName>
</protein>
<comment type="caution">
    <text evidence="1">The sequence shown here is derived from an EMBL/GenBank/DDBJ whole genome shotgun (WGS) entry which is preliminary data.</text>
</comment>